<protein>
    <submittedName>
        <fullName evidence="3">Receptor</fullName>
    </submittedName>
</protein>
<dbReference type="InterPro" id="IPR042100">
    <property type="entry name" value="Bug_dom1"/>
</dbReference>
<keyword evidence="3" id="KW-0675">Receptor</keyword>
<evidence type="ECO:0000313" key="4">
    <source>
        <dbReference type="Proteomes" id="UP000186110"/>
    </source>
</evidence>
<proteinExistence type="inferred from homology"/>
<evidence type="ECO:0000256" key="2">
    <source>
        <dbReference type="SAM" id="SignalP"/>
    </source>
</evidence>
<name>A0A1P8KDF3_9BURK</name>
<dbReference type="InterPro" id="IPR005064">
    <property type="entry name" value="BUG"/>
</dbReference>
<dbReference type="KEGG" id="rsb:RS694_16655"/>
<dbReference type="Pfam" id="PF03401">
    <property type="entry name" value="TctC"/>
    <property type="match status" value="1"/>
</dbReference>
<evidence type="ECO:0000256" key="1">
    <source>
        <dbReference type="ARBA" id="ARBA00006987"/>
    </source>
</evidence>
<dbReference type="Gene3D" id="3.40.190.10">
    <property type="entry name" value="Periplasmic binding protein-like II"/>
    <property type="match status" value="1"/>
</dbReference>
<dbReference type="RefSeq" id="WP_029708452.1">
    <property type="nucleotide sequence ID" value="NZ_CP019239.1"/>
</dbReference>
<keyword evidence="2" id="KW-0732">Signal</keyword>
<organism evidence="3 4">
    <name type="scientific">Rhodoferax saidenbachensis</name>
    <dbReference type="NCBI Taxonomy" id="1484693"/>
    <lineage>
        <taxon>Bacteria</taxon>
        <taxon>Pseudomonadati</taxon>
        <taxon>Pseudomonadota</taxon>
        <taxon>Betaproteobacteria</taxon>
        <taxon>Burkholderiales</taxon>
        <taxon>Comamonadaceae</taxon>
        <taxon>Rhodoferax</taxon>
    </lineage>
</organism>
<gene>
    <name evidence="3" type="ORF">RS694_16655</name>
</gene>
<reference evidence="3 4" key="1">
    <citation type="submission" date="2017-01" db="EMBL/GenBank/DDBJ databases">
        <authorList>
            <person name="Mah S.A."/>
            <person name="Swanson W.J."/>
            <person name="Moy G.W."/>
            <person name="Vacquier V.D."/>
        </authorList>
    </citation>
    <scope>NUCLEOTIDE SEQUENCE [LARGE SCALE GENOMIC DNA]</scope>
    <source>
        <strain evidence="3 4">DSM 22694</strain>
    </source>
</reference>
<accession>A0A1P8KDF3</accession>
<dbReference type="STRING" id="1484693.RS694_16655"/>
<dbReference type="Proteomes" id="UP000186110">
    <property type="component" value="Chromosome"/>
</dbReference>
<keyword evidence="4" id="KW-1185">Reference proteome</keyword>
<dbReference type="EMBL" id="CP019239">
    <property type="protein sequence ID" value="APW44002.1"/>
    <property type="molecule type" value="Genomic_DNA"/>
</dbReference>
<dbReference type="Gene3D" id="3.40.190.150">
    <property type="entry name" value="Bordetella uptake gene, domain 1"/>
    <property type="match status" value="1"/>
</dbReference>
<feature type="signal peptide" evidence="2">
    <location>
        <begin position="1"/>
        <end position="24"/>
    </location>
</feature>
<sequence length="330" mass="34356">MRQNFIKIATLFIAACTISTGAIAQKYPKSDASWPTRPLRIIVGFPGGSSPDLTARALAEPLSKALGQPVIVENRVGAAGNIAADYISKATDDHTIGLMINGNMTIAKLLNPKLPYDPLKDLTPVSLIGFSPLVLTAPANAPGATAQEFMAAARSGGDKWNYGTPGVGTVGHLGMELLKARAGLGAVHVPYAGYPQVATAMIAGDLQFSLLPPALASVQIRAGKLRAIGTTSSVRSPLVPEIPSLSEAGVKDFNLEIWNAVAAPNSLPKPIVARLSALISEIVRTPEMRQKLFQQGWTVAGTSAAGLANRVKSDTALLGGIIAKQGIKAE</sequence>
<dbReference type="eggNOG" id="COG3181">
    <property type="taxonomic scope" value="Bacteria"/>
</dbReference>
<dbReference type="PIRSF" id="PIRSF017082">
    <property type="entry name" value="YflP"/>
    <property type="match status" value="1"/>
</dbReference>
<feature type="chain" id="PRO_5010173419" evidence="2">
    <location>
        <begin position="25"/>
        <end position="330"/>
    </location>
</feature>
<dbReference type="CDD" id="cd07012">
    <property type="entry name" value="PBP2_Bug_TTT"/>
    <property type="match status" value="1"/>
</dbReference>
<comment type="similarity">
    <text evidence="1">Belongs to the UPF0065 (bug) family.</text>
</comment>
<dbReference type="AlphaFoldDB" id="A0A1P8KDF3"/>
<dbReference type="PANTHER" id="PTHR42928">
    <property type="entry name" value="TRICARBOXYLATE-BINDING PROTEIN"/>
    <property type="match status" value="1"/>
</dbReference>
<evidence type="ECO:0000313" key="3">
    <source>
        <dbReference type="EMBL" id="APW44002.1"/>
    </source>
</evidence>
<dbReference type="PANTHER" id="PTHR42928:SF5">
    <property type="entry name" value="BLR1237 PROTEIN"/>
    <property type="match status" value="1"/>
</dbReference>
<dbReference type="SUPFAM" id="SSF53850">
    <property type="entry name" value="Periplasmic binding protein-like II"/>
    <property type="match status" value="1"/>
</dbReference>